<sequence length="156" mass="16174">MLCITLFQVAYTEDIGDCNDTPCTDKADCEAACGESGSCNDVTGHLAYGTDSEDHGDCNANPCTDTAECKAACGENSRCIDGNCDWLMGTPCTDKADCEAACGENGTCDDVTGHLAYTVDRACHVTPCTDDADCEASCGVGWGCVEDIGRCGMIAC</sequence>
<dbReference type="EMBL" id="WIXP02000002">
    <property type="protein sequence ID" value="KAF6215346.1"/>
    <property type="molecule type" value="Genomic_DNA"/>
</dbReference>
<evidence type="ECO:0000313" key="2">
    <source>
        <dbReference type="Proteomes" id="UP000466442"/>
    </source>
</evidence>
<comment type="caution">
    <text evidence="1">The sequence shown here is derived from an EMBL/GenBank/DDBJ whole genome shotgun (WGS) entry which is preliminary data.</text>
</comment>
<name>A0A8S9Y4S8_APOLU</name>
<dbReference type="AlphaFoldDB" id="A0A8S9Y4S8"/>
<dbReference type="Proteomes" id="UP000466442">
    <property type="component" value="Unassembled WGS sequence"/>
</dbReference>
<evidence type="ECO:0000313" key="1">
    <source>
        <dbReference type="EMBL" id="KAF6215346.1"/>
    </source>
</evidence>
<accession>A0A8S9Y4S8</accession>
<keyword evidence="2" id="KW-1185">Reference proteome</keyword>
<proteinExistence type="predicted"/>
<reference evidence="1" key="1">
    <citation type="journal article" date="2021" name="Mol. Ecol. Resour.">
        <title>Apolygus lucorum genome provides insights into omnivorousness and mesophyll feeding.</title>
        <authorList>
            <person name="Liu Y."/>
            <person name="Liu H."/>
            <person name="Wang H."/>
            <person name="Huang T."/>
            <person name="Liu B."/>
            <person name="Yang B."/>
            <person name="Yin L."/>
            <person name="Li B."/>
            <person name="Zhang Y."/>
            <person name="Zhang S."/>
            <person name="Jiang F."/>
            <person name="Zhang X."/>
            <person name="Ren Y."/>
            <person name="Wang B."/>
            <person name="Wang S."/>
            <person name="Lu Y."/>
            <person name="Wu K."/>
            <person name="Fan W."/>
            <person name="Wang G."/>
        </authorList>
    </citation>
    <scope>NUCLEOTIDE SEQUENCE</scope>
    <source>
        <strain evidence="1">12Hb</strain>
    </source>
</reference>
<organism evidence="1 2">
    <name type="scientific">Apolygus lucorum</name>
    <name type="common">Small green plant bug</name>
    <name type="synonym">Lygocoris lucorum</name>
    <dbReference type="NCBI Taxonomy" id="248454"/>
    <lineage>
        <taxon>Eukaryota</taxon>
        <taxon>Metazoa</taxon>
        <taxon>Ecdysozoa</taxon>
        <taxon>Arthropoda</taxon>
        <taxon>Hexapoda</taxon>
        <taxon>Insecta</taxon>
        <taxon>Pterygota</taxon>
        <taxon>Neoptera</taxon>
        <taxon>Paraneoptera</taxon>
        <taxon>Hemiptera</taxon>
        <taxon>Heteroptera</taxon>
        <taxon>Panheteroptera</taxon>
        <taxon>Cimicomorpha</taxon>
        <taxon>Miridae</taxon>
        <taxon>Mirini</taxon>
        <taxon>Apolygus</taxon>
    </lineage>
</organism>
<protein>
    <submittedName>
        <fullName evidence="1">Uncharacterized protein</fullName>
    </submittedName>
</protein>
<gene>
    <name evidence="1" type="ORF">GE061_010098</name>
</gene>